<accession>A0A2H9UMF3</accession>
<dbReference type="RefSeq" id="WP_100329202.1">
    <property type="nucleotide sequence ID" value="NZ_CBDBYO010000012.1"/>
</dbReference>
<dbReference type="Proteomes" id="UP000242351">
    <property type="component" value="Unassembled WGS sequence"/>
</dbReference>
<evidence type="ECO:0000313" key="3">
    <source>
        <dbReference type="EMBL" id="PJO76578.1"/>
    </source>
</evidence>
<name>A0A2H9UMF3_9GAMM</name>
<dbReference type="GeneID" id="97177385"/>
<accession>A0A2H9YVB6</accession>
<dbReference type="AlphaFoldDB" id="A0A2H9UMF3"/>
<dbReference type="EMBL" id="PGOZ01000005">
    <property type="protein sequence ID" value="PJI32889.1"/>
    <property type="molecule type" value="Genomic_DNA"/>
</dbReference>
<evidence type="ECO:0000313" key="5">
    <source>
        <dbReference type="Proteomes" id="UP000243446"/>
    </source>
</evidence>
<protein>
    <submittedName>
        <fullName evidence="2">Uncharacterized protein</fullName>
    </submittedName>
</protein>
<dbReference type="Proteomes" id="UP000243446">
    <property type="component" value="Unassembled WGS sequence"/>
</dbReference>
<organism evidence="2 4">
    <name type="scientific">Acinetobacter pseudolwoffii</name>
    <dbReference type="NCBI Taxonomy" id="2053287"/>
    <lineage>
        <taxon>Bacteria</taxon>
        <taxon>Pseudomonadati</taxon>
        <taxon>Pseudomonadota</taxon>
        <taxon>Gammaproteobacteria</taxon>
        <taxon>Moraxellales</taxon>
        <taxon>Moraxellaceae</taxon>
        <taxon>Acinetobacter</taxon>
    </lineage>
</organism>
<keyword evidence="1" id="KW-1133">Transmembrane helix</keyword>
<evidence type="ECO:0000313" key="4">
    <source>
        <dbReference type="Proteomes" id="UP000242351"/>
    </source>
</evidence>
<sequence length="96" mass="11132">MNDFLLNFTKIVESNTRIYWSILFGIAACLVLYIAEIVHIDQVIAALNTKDQQILRAAIEPITQQYKWGRIMAMVAAVLWSSWEYSKAKKKLRLSR</sequence>
<reference evidence="3 5" key="1">
    <citation type="submission" date="2017-11" db="EMBL/GenBank/DDBJ databases">
        <title>Revising the taxonomy of the Acinetobacter lwoffii group: the description of Acinetobacter pseudolwoffii sp. nov. and emended description of Acinetobacter lwoffii.</title>
        <authorList>
            <person name="Nemec A."/>
            <person name="Radolfova-Krizova L."/>
        </authorList>
    </citation>
    <scope>NUCLEOTIDE SEQUENCE [LARGE SCALE GENOMIC DNA]</scope>
    <source>
        <strain evidence="3 5">ANC 5044</strain>
    </source>
</reference>
<keyword evidence="1" id="KW-0472">Membrane</keyword>
<keyword evidence="1" id="KW-0812">Transmembrane</keyword>
<feature type="transmembrane region" description="Helical" evidence="1">
    <location>
        <begin position="18"/>
        <end position="40"/>
    </location>
</feature>
<reference evidence="2 4" key="3">
    <citation type="submission" date="2017-12" db="EMBL/GenBank/DDBJ databases">
        <title>Revising the taxonomy of the Acinetobacter lwoffii group: the description of Acinetobacter pseudolwoffii sp. nov. and emended description of Acinetobacter lwoffii.</title>
        <authorList>
            <person name="Nemec A."/>
        </authorList>
    </citation>
    <scope>NUCLEOTIDE SEQUENCE [LARGE SCALE GENOMIC DNA]</scope>
    <source>
        <strain evidence="2 4">ANC 5347</strain>
    </source>
</reference>
<comment type="caution">
    <text evidence="2">The sequence shown here is derived from an EMBL/GenBank/DDBJ whole genome shotgun (WGS) entry which is preliminary data.</text>
</comment>
<dbReference type="EMBL" id="PHRG01000001">
    <property type="protein sequence ID" value="PJO76578.1"/>
    <property type="molecule type" value="Genomic_DNA"/>
</dbReference>
<evidence type="ECO:0000313" key="2">
    <source>
        <dbReference type="EMBL" id="PJI32889.1"/>
    </source>
</evidence>
<gene>
    <name evidence="2" type="ORF">CU320_05835</name>
    <name evidence="3" type="ORF">CWI32_02785</name>
</gene>
<reference evidence="2 4" key="2">
    <citation type="submission" date="2017-11" db="EMBL/GenBank/DDBJ databases">
        <authorList>
            <person name="Han C.G."/>
        </authorList>
    </citation>
    <scope>NUCLEOTIDE SEQUENCE [LARGE SCALE GENOMIC DNA]</scope>
    <source>
        <strain evidence="2 4">ANC 5347</strain>
    </source>
</reference>
<proteinExistence type="predicted"/>
<evidence type="ECO:0000256" key="1">
    <source>
        <dbReference type="SAM" id="Phobius"/>
    </source>
</evidence>